<feature type="binding site" evidence="1">
    <location>
        <position position="171"/>
    </location>
    <ligand>
        <name>a divalent metal cation</name>
        <dbReference type="ChEBI" id="CHEBI:60240"/>
    </ligand>
</feature>
<comment type="cofactor">
    <cofactor evidence="1">
        <name>a divalent metal cation</name>
        <dbReference type="ChEBI" id="CHEBI:60240"/>
    </cofactor>
</comment>
<reference evidence="2 3" key="1">
    <citation type="journal article" date="2017" name="Int. J. Syst. Evol. Microbiol.">
        <title>Jeotgalibaca porci sp. nov. and Jeotgalibaca arthritidis sp. nov., isolated from pigs, and emended description of the genus Jeotgalibaca.</title>
        <authorList>
            <person name="Zamora L."/>
            <person name="Perez-Sancho M."/>
            <person name="Dominguez L."/>
            <person name="Fernandez-Garayzabal J.F."/>
            <person name="Vela A.I."/>
        </authorList>
    </citation>
    <scope>NUCLEOTIDE SEQUENCE [LARGE SCALE GENOMIC DNA]</scope>
    <source>
        <strain evidence="2 3">CECT 9157</strain>
    </source>
</reference>
<dbReference type="AlphaFoldDB" id="A0A6G7KA50"/>
<evidence type="ECO:0000256" key="1">
    <source>
        <dbReference type="HAMAP-Rule" id="MF_02243"/>
    </source>
</evidence>
<protein>
    <recommendedName>
        <fullName evidence="1">Tagaturonate/fructuronate epimerase</fullName>
        <shortName evidence="1">D-TagA/D-FruA epimerase</shortName>
        <ecNumber evidence="1">5.1.2.7</ecNumber>
    </recommendedName>
</protein>
<feature type="active site" description="Proton donor" evidence="1">
    <location>
        <position position="279"/>
    </location>
</feature>
<comment type="function">
    <text evidence="1">Catalyzes the epimerization of D-tagaturonate (D-TagA) to D-fructuronate (D-FruA).</text>
</comment>
<dbReference type="GO" id="GO:0046872">
    <property type="term" value="F:metal ion binding"/>
    <property type="evidence" value="ECO:0007669"/>
    <property type="project" value="UniProtKB-UniRule"/>
</dbReference>
<proteinExistence type="inferred from homology"/>
<dbReference type="InterPro" id="IPR032586">
    <property type="entry name" value="UxaE"/>
</dbReference>
<dbReference type="Pfam" id="PF16257">
    <property type="entry name" value="UxaE"/>
    <property type="match status" value="1"/>
</dbReference>
<comment type="catalytic activity">
    <reaction evidence="1">
        <text>keto-D-tagaturonate = keto-D-fructuronate</text>
        <dbReference type="Rhea" id="RHEA:51656"/>
        <dbReference type="ChEBI" id="CHEBI:17886"/>
        <dbReference type="ChEBI" id="CHEBI:59881"/>
        <dbReference type="EC" id="5.1.2.7"/>
    </reaction>
</comment>
<keyword evidence="1" id="KW-0413">Isomerase</keyword>
<dbReference type="HAMAP" id="MF_02243">
    <property type="entry name" value="UxaE"/>
    <property type="match status" value="1"/>
</dbReference>
<organism evidence="2 3">
    <name type="scientific">Jeotgalibaca arthritidis</name>
    <dbReference type="NCBI Taxonomy" id="1868794"/>
    <lineage>
        <taxon>Bacteria</taxon>
        <taxon>Bacillati</taxon>
        <taxon>Bacillota</taxon>
        <taxon>Bacilli</taxon>
        <taxon>Lactobacillales</taxon>
        <taxon>Carnobacteriaceae</taxon>
        <taxon>Jeotgalibaca</taxon>
    </lineage>
</organism>
<dbReference type="EMBL" id="CP049740">
    <property type="protein sequence ID" value="QII82144.1"/>
    <property type="molecule type" value="Genomic_DNA"/>
</dbReference>
<sequence length="503" mass="57103">MENDIMQERQTNRLLEEAFLVEGGYKIYPKSVTEHEETQFVMVKKDAKKYLYVTGSGSLFDALEGEIVSSGAKLAPANHANRLVLNTYFDWTNPRAFGNKVTTMGVGDRLGLASPGHIAVMRNYQVKPILAQQSIRELTLMERSIYDVLDAAAYAAVQEGYTGGFGADGDHLKLEDDIKLALDAGMSMLTLDCSDYIRNEVPEMSVEEQEAEYNKLDESLRNHYEAAYLDRTFEAAGMSITFDKAELIYNVLLYADALTYMVHIYKDFIQKADRAIDFEVSIDETATVTKPESHFFVAQELINEGVTVNSLAPRFIGEFQKGVDYMGDLEAFEVDLAKHANIAKYFDYKLSVHSGSDKFSAFPIVAKHTDGLFHLKTAGTNWLEAVRVLSKHNTVLFREMHKYAFDHFPEAQAYYHITPDLDAIRPLDEVSDEELPEYMNDRNARQVWHVTYGVLLTAVDEAGERRFKPEFFANMDEFEEEYRESLVGHIGKHLETLQLPKAE</sequence>
<dbReference type="EC" id="5.1.2.7" evidence="1"/>
<keyword evidence="1" id="KW-0479">Metal-binding</keyword>
<comment type="similarity">
    <text evidence="1">Belongs to the UxaE family.</text>
</comment>
<feature type="active site" description="Proton acceptor" evidence="1">
    <location>
        <position position="170"/>
    </location>
</feature>
<keyword evidence="3" id="KW-1185">Reference proteome</keyword>
<dbReference type="Proteomes" id="UP000501451">
    <property type="component" value="Chromosome"/>
</dbReference>
<evidence type="ECO:0000313" key="2">
    <source>
        <dbReference type="EMBL" id="QII82144.1"/>
    </source>
</evidence>
<evidence type="ECO:0000313" key="3">
    <source>
        <dbReference type="Proteomes" id="UP000501451"/>
    </source>
</evidence>
<accession>A0A6G7KA50</accession>
<dbReference type="KEGG" id="jar:G7057_06670"/>
<gene>
    <name evidence="1" type="primary">uxaE</name>
    <name evidence="2" type="ORF">G7057_06670</name>
</gene>
<feature type="binding site" evidence="1">
    <location>
        <position position="353"/>
    </location>
    <ligand>
        <name>a divalent metal cation</name>
        <dbReference type="ChEBI" id="CHEBI:60240"/>
    </ligand>
</feature>
<feature type="binding site" evidence="1">
    <location>
        <position position="321"/>
    </location>
    <ligand>
        <name>a divalent metal cation</name>
        <dbReference type="ChEBI" id="CHEBI:60240"/>
    </ligand>
</feature>
<dbReference type="GO" id="GO:0016856">
    <property type="term" value="F:racemase and epimerase activity, acting on hydroxy acids and derivatives"/>
    <property type="evidence" value="ECO:0007669"/>
    <property type="project" value="UniProtKB-UniRule"/>
</dbReference>
<name>A0A6G7KA50_9LACT</name>